<keyword evidence="1" id="KW-1133">Transmembrane helix</keyword>
<organism evidence="2 3">
    <name type="scientific">Faucicola osloensis</name>
    <name type="common">Moraxella osloensis</name>
    <dbReference type="NCBI Taxonomy" id="34062"/>
    <lineage>
        <taxon>Bacteria</taxon>
        <taxon>Pseudomonadati</taxon>
        <taxon>Pseudomonadota</taxon>
        <taxon>Gammaproteobacteria</taxon>
        <taxon>Moraxellales</taxon>
        <taxon>Moraxellaceae</taxon>
        <taxon>Faucicola</taxon>
    </lineage>
</organism>
<feature type="transmembrane region" description="Helical" evidence="1">
    <location>
        <begin position="34"/>
        <end position="59"/>
    </location>
</feature>
<protein>
    <submittedName>
        <fullName evidence="2">Uncharacterized protein</fullName>
    </submittedName>
</protein>
<keyword evidence="1" id="KW-0472">Membrane</keyword>
<evidence type="ECO:0000256" key="1">
    <source>
        <dbReference type="SAM" id="Phobius"/>
    </source>
</evidence>
<evidence type="ECO:0000313" key="2">
    <source>
        <dbReference type="EMBL" id="ATR78662.1"/>
    </source>
</evidence>
<name>A0A2D2LUH2_FAUOS</name>
<dbReference type="Proteomes" id="UP000229340">
    <property type="component" value="Chromosome"/>
</dbReference>
<sequence>MLGLIIALVFGFWFLVFGFNRVLLAGCGQAGIKIFSGLYLVVYIKWFILSDLYLMIWMVGEA</sequence>
<evidence type="ECO:0000313" key="3">
    <source>
        <dbReference type="Proteomes" id="UP000229340"/>
    </source>
</evidence>
<accession>A0A2D2LUH2</accession>
<gene>
    <name evidence="2" type="ORF">NP7_04965</name>
</gene>
<proteinExistence type="predicted"/>
<keyword evidence="1" id="KW-0812">Transmembrane</keyword>
<dbReference type="EMBL" id="CP024443">
    <property type="protein sequence ID" value="ATR78662.1"/>
    <property type="molecule type" value="Genomic_DNA"/>
</dbReference>
<reference evidence="3" key="1">
    <citation type="submission" date="2017-11" db="EMBL/GenBank/DDBJ databases">
        <title>Complete genome sequence of Moraxella osloensis NP7 isolated from human skin.</title>
        <authorList>
            <person name="Lee K."/>
            <person name="Lim J.Y."/>
            <person name="Hwang I."/>
        </authorList>
    </citation>
    <scope>NUCLEOTIDE SEQUENCE [LARGE SCALE GENOMIC DNA]</scope>
    <source>
        <strain evidence="3">NP7</strain>
    </source>
</reference>
<dbReference type="AlphaFoldDB" id="A0A2D2LUH2"/>